<dbReference type="EMBL" id="CVMT01000001">
    <property type="protein sequence ID" value="CRG83898.1"/>
    <property type="molecule type" value="Genomic_DNA"/>
</dbReference>
<evidence type="ECO:0000256" key="1">
    <source>
        <dbReference type="ARBA" id="ARBA00005032"/>
    </source>
</evidence>
<accession>A0A0U1LLM4</accession>
<gene>
    <name evidence="6" type="ORF">PISL3812_01254</name>
</gene>
<name>A0A0U1LLM4_TALIS</name>
<dbReference type="OMA" id="KLITHQY"/>
<dbReference type="OrthoDB" id="1708823at2759"/>
<dbReference type="PANTHER" id="PTHR10953">
    <property type="entry name" value="UBIQUITIN-ACTIVATING ENZYME E1"/>
    <property type="match status" value="1"/>
</dbReference>
<protein>
    <recommendedName>
        <fullName evidence="4">NEDD8-activating enzyme E1 regulatory subunit</fullName>
    </recommendedName>
</protein>
<dbReference type="InterPro" id="IPR035985">
    <property type="entry name" value="Ubiquitin-activating_enz"/>
</dbReference>
<dbReference type="GO" id="GO:0019781">
    <property type="term" value="F:NEDD8 activating enzyme activity"/>
    <property type="evidence" value="ECO:0007669"/>
    <property type="project" value="UniProtKB-UniRule"/>
</dbReference>
<dbReference type="STRING" id="28573.A0A0U1LLM4"/>
<comment type="function">
    <text evidence="4">Regulatory subunit of the dimeric UBA3-ULA1 E1 enzyme.</text>
</comment>
<comment type="similarity">
    <text evidence="2 4">Belongs to the ubiquitin-activating E1 family. ULA1 subfamily.</text>
</comment>
<dbReference type="Gene3D" id="3.40.50.720">
    <property type="entry name" value="NAD(P)-binding Rossmann-like Domain"/>
    <property type="match status" value="2"/>
</dbReference>
<evidence type="ECO:0000256" key="3">
    <source>
        <dbReference type="ARBA" id="ARBA00022786"/>
    </source>
</evidence>
<dbReference type="FunFam" id="3.40.50.720:FF:000451">
    <property type="entry name" value="NEDD8-activating enzyme E1 regulatory subunit"/>
    <property type="match status" value="1"/>
</dbReference>
<dbReference type="InterPro" id="IPR045886">
    <property type="entry name" value="ThiF/MoeB/HesA"/>
</dbReference>
<keyword evidence="3 4" id="KW-0833">Ubl conjugation pathway</keyword>
<evidence type="ECO:0000313" key="7">
    <source>
        <dbReference type="Proteomes" id="UP000054383"/>
    </source>
</evidence>
<dbReference type="UniPathway" id="UPA00885"/>
<dbReference type="InterPro" id="IPR000594">
    <property type="entry name" value="ThiF_NAD_FAD-bd"/>
</dbReference>
<organism evidence="6 7">
    <name type="scientific">Talaromyces islandicus</name>
    <name type="common">Penicillium islandicum</name>
    <dbReference type="NCBI Taxonomy" id="28573"/>
    <lineage>
        <taxon>Eukaryota</taxon>
        <taxon>Fungi</taxon>
        <taxon>Dikarya</taxon>
        <taxon>Ascomycota</taxon>
        <taxon>Pezizomycotina</taxon>
        <taxon>Eurotiomycetes</taxon>
        <taxon>Eurotiomycetidae</taxon>
        <taxon>Eurotiales</taxon>
        <taxon>Trichocomaceae</taxon>
        <taxon>Talaromyces</taxon>
        <taxon>Talaromyces sect. Islandici</taxon>
    </lineage>
</organism>
<reference evidence="6 7" key="1">
    <citation type="submission" date="2015-04" db="EMBL/GenBank/DDBJ databases">
        <authorList>
            <person name="Syromyatnikov M.Y."/>
            <person name="Popov V.N."/>
        </authorList>
    </citation>
    <scope>NUCLEOTIDE SEQUENCE [LARGE SCALE GENOMIC DNA]</scope>
    <source>
        <strain evidence="6">WF-38-12</strain>
    </source>
</reference>
<dbReference type="CDD" id="cd01493">
    <property type="entry name" value="APPBP1_RUB"/>
    <property type="match status" value="1"/>
</dbReference>
<dbReference type="GO" id="GO:0045116">
    <property type="term" value="P:protein neddylation"/>
    <property type="evidence" value="ECO:0007669"/>
    <property type="project" value="UniProtKB-UniRule"/>
</dbReference>
<dbReference type="GO" id="GO:0005737">
    <property type="term" value="C:cytoplasm"/>
    <property type="evidence" value="ECO:0007669"/>
    <property type="project" value="TreeGrafter"/>
</dbReference>
<evidence type="ECO:0000313" key="6">
    <source>
        <dbReference type="EMBL" id="CRG83898.1"/>
    </source>
</evidence>
<dbReference type="Proteomes" id="UP000054383">
    <property type="component" value="Unassembled WGS sequence"/>
</dbReference>
<comment type="pathway">
    <text evidence="1 4">Protein modification; protein neddylation.</text>
</comment>
<proteinExistence type="inferred from homology"/>
<dbReference type="Pfam" id="PF00899">
    <property type="entry name" value="ThiF"/>
    <property type="match status" value="1"/>
</dbReference>
<evidence type="ECO:0000256" key="4">
    <source>
        <dbReference type="PIRNR" id="PIRNR039099"/>
    </source>
</evidence>
<dbReference type="FunFam" id="3.40.50.720:FF:000721">
    <property type="entry name" value="NEDD8-activating enzyme E1 regulatory subunit"/>
    <property type="match status" value="1"/>
</dbReference>
<dbReference type="InterPro" id="IPR030667">
    <property type="entry name" value="APP-BP1"/>
</dbReference>
<dbReference type="AlphaFoldDB" id="A0A0U1LLM4"/>
<dbReference type="PIRSF" id="PIRSF039099">
    <property type="entry name" value="APP-BP1"/>
    <property type="match status" value="1"/>
</dbReference>
<keyword evidence="7" id="KW-1185">Reference proteome</keyword>
<evidence type="ECO:0000259" key="5">
    <source>
        <dbReference type="Pfam" id="PF00899"/>
    </source>
</evidence>
<feature type="domain" description="THIF-type NAD/FAD binding fold" evidence="5">
    <location>
        <begin position="19"/>
        <end position="536"/>
    </location>
</feature>
<dbReference type="PANTHER" id="PTHR10953:SF29">
    <property type="entry name" value="NEDD8-ACTIVATING ENZYME E1 REGULATORY SUBUNIT"/>
    <property type="match status" value="1"/>
</dbReference>
<dbReference type="SUPFAM" id="SSF69572">
    <property type="entry name" value="Activating enzymes of the ubiquitin-like proteins"/>
    <property type="match status" value="1"/>
</dbReference>
<evidence type="ECO:0000256" key="2">
    <source>
        <dbReference type="ARBA" id="ARBA00006868"/>
    </source>
</evidence>
<sequence>MTDEFPGTLVAPSSKERRYDRQLRLWAASGQQALEQSQVLLINSDGFIDGSNTPVGGVAGVETLKNLVLPGVGGFTVVDPAVVSETDLGINFFLEESSLGKSRAQETCTFLKELNPDVNGNFKTEPISDLLQNPDFLHNYKLVIVSGPIKRSSLDAVTSSAEQFGIPVIYVRSVGFYSSFSLQLPAEFPIVETHPDPESTQDLRLVNPWPELHAAGTRVADLETLDDHDHGHVPYILILLHYLEKWKSAHDGKTPENYKEKTAFRELVRSGARTNTPEGGEENFDEAVGAVLKSINPWSLRSNIREVFEMEQCTNLNANSDNFWIVASALKAFHAKHGVLPLPGSVPDMKAKSADYIALQNIYKTKARQDVDEVLSIVRSIEAQLGNRAVPVTEKEVEIFSKNASHVKVIRGRLIPQISTASAQTLKTIRNSFGNPESAIAKYVAFEALDIIVDGIQNGRLPSTALDDDATWNATVNGLLTTITEGDDSEIEADSRESVLKAAQELRRTEGGELHNISSLTGGLVSQEALKVLTRQYVPLDNTCIFDGIGSSSEMFHL</sequence>